<evidence type="ECO:0000313" key="1">
    <source>
        <dbReference type="EMBL" id="CEL72777.1"/>
    </source>
</evidence>
<protein>
    <submittedName>
        <fullName evidence="1">Uncharacterized protein</fullName>
    </submittedName>
</protein>
<reference evidence="1" key="1">
    <citation type="journal article" date="2015" name="PLoS ONE">
        <title>Comprehensive Evaluation of Toxoplasma gondii VEG and Neospora caninum LIV Genomes with Tachyzoite Stage Transcriptome and Proteome Defines Novel Transcript Features.</title>
        <authorList>
            <person name="Ramaprasad A."/>
            <person name="Mourier T."/>
            <person name="Naeem R."/>
            <person name="Malas T.B."/>
            <person name="Moussa E."/>
            <person name="Panigrahi A."/>
            <person name="Vermont S.J."/>
            <person name="Otto T.D."/>
            <person name="Wastling J."/>
            <person name="Pain A."/>
        </authorList>
    </citation>
    <scope>NUCLEOTIDE SEQUENCE</scope>
    <source>
        <strain evidence="1">VEG</strain>
    </source>
</reference>
<dbReference type="AlphaFoldDB" id="A0A0F7UUR4"/>
<proteinExistence type="predicted"/>
<gene>
    <name evidence="1" type="ORF">BN1205_035295</name>
</gene>
<accession>A0A0F7UUR4</accession>
<organism evidence="1">
    <name type="scientific">Toxoplasma gondii (strain ATCC 50861 / VEG)</name>
    <dbReference type="NCBI Taxonomy" id="432359"/>
    <lineage>
        <taxon>Eukaryota</taxon>
        <taxon>Sar</taxon>
        <taxon>Alveolata</taxon>
        <taxon>Apicomplexa</taxon>
        <taxon>Conoidasida</taxon>
        <taxon>Coccidia</taxon>
        <taxon>Eucoccidiorida</taxon>
        <taxon>Eimeriorina</taxon>
        <taxon>Sarcocystidae</taxon>
        <taxon>Toxoplasma</taxon>
    </lineage>
</organism>
<sequence length="251" mass="28423">MTSSCIDQSYARGSNSAVKDSSDSGTSDGIEPFLFPIVACLGCLTTVACGQKDGDFISPAEYAQGCTESPYETTLLLANAEARSLTDQELLEQIVTDFSLRAVRFDDSDNRTGLPATLIHLANGMHLKAEYHLDFHLQSIHFKLCTKENRFIMFFFVPIKHLKDIAIPEELDPVFHASCYDRVRKFVQRPQRAAVLQVGENWRFVPKRENWHFFNRLTVQAKPPTSGEAEMGRYTKVRVQLIYFLSFLVSK</sequence>
<name>A0A0F7UUR4_TOXGV</name>
<dbReference type="EMBL" id="LN714494">
    <property type="protein sequence ID" value="CEL72777.1"/>
    <property type="molecule type" value="Genomic_DNA"/>
</dbReference>